<evidence type="ECO:0000313" key="10">
    <source>
        <dbReference type="EMBL" id="ESO86083.1"/>
    </source>
</evidence>
<feature type="transmembrane region" description="Helical" evidence="8">
    <location>
        <begin position="129"/>
        <end position="150"/>
    </location>
</feature>
<dbReference type="OrthoDB" id="10037397at2759"/>
<evidence type="ECO:0000313" key="11">
    <source>
        <dbReference type="Proteomes" id="UP000030746"/>
    </source>
</evidence>
<keyword evidence="5 8" id="KW-1133">Transmembrane helix</keyword>
<dbReference type="STRING" id="225164.V3Z5N5"/>
<dbReference type="HOGENOM" id="CLU_856025_0_0_1"/>
<keyword evidence="9" id="KW-0732">Signal</keyword>
<accession>V3Z5N5</accession>
<organism evidence="10 11">
    <name type="scientific">Lottia gigantea</name>
    <name type="common">Giant owl limpet</name>
    <dbReference type="NCBI Taxonomy" id="225164"/>
    <lineage>
        <taxon>Eukaryota</taxon>
        <taxon>Metazoa</taxon>
        <taxon>Spiralia</taxon>
        <taxon>Lophotrochozoa</taxon>
        <taxon>Mollusca</taxon>
        <taxon>Gastropoda</taxon>
        <taxon>Patellogastropoda</taxon>
        <taxon>Lottioidea</taxon>
        <taxon>Lottiidae</taxon>
        <taxon>Lottia</taxon>
    </lineage>
</organism>
<feature type="region of interest" description="Disordered" evidence="7">
    <location>
        <begin position="279"/>
        <end position="325"/>
    </location>
</feature>
<evidence type="ECO:0000256" key="9">
    <source>
        <dbReference type="SAM" id="SignalP"/>
    </source>
</evidence>
<dbReference type="AlphaFoldDB" id="V3Z5N5"/>
<dbReference type="InterPro" id="IPR009231">
    <property type="entry name" value="Chloride_chnl_CLIC-like"/>
</dbReference>
<dbReference type="EMBL" id="KB203188">
    <property type="protein sequence ID" value="ESO86083.1"/>
    <property type="molecule type" value="Genomic_DNA"/>
</dbReference>
<dbReference type="RefSeq" id="XP_009063328.1">
    <property type="nucleotide sequence ID" value="XM_009065080.1"/>
</dbReference>
<dbReference type="KEGG" id="lgi:LOTGIDRAFT_167589"/>
<dbReference type="CTD" id="20240654"/>
<keyword evidence="6 8" id="KW-0472">Membrane</keyword>
<sequence>MRKCILVLFFTTLVVSVPWEFVRLYQQEISKRAASVSVGAHDECTERSTSVFQSIKVFLQWQFSWSQLDKCERYYYHLLVDPLWELTPLLVISSALTRCLLHPMELLFSGLGRSFRAFFVEIPAQWQPVLLVILTLVLLALMLMTCSYRLQIPLLFNIEPKTPVYIQDCSHRNTNQNSPHLSSSDLTNRNGSYISSPNQNSSYIHSRALTNGNGSYISSPNQNSFYFYKTSENGANRNGSDMFYSLNDVPNKSSFTSSNTFHVNNRLGDIASNETVNMNVTKKRKYTKKSKEQTEASSTPKTKSTRARKSRKSRYEDDPDFDDDL</sequence>
<dbReference type="Pfam" id="PF05934">
    <property type="entry name" value="MCLC"/>
    <property type="match status" value="1"/>
</dbReference>
<evidence type="ECO:0000256" key="7">
    <source>
        <dbReference type="SAM" id="MobiDB-lite"/>
    </source>
</evidence>
<feature type="compositionally biased region" description="Basic residues" evidence="7">
    <location>
        <begin position="303"/>
        <end position="312"/>
    </location>
</feature>
<evidence type="ECO:0000256" key="6">
    <source>
        <dbReference type="ARBA" id="ARBA00023136"/>
    </source>
</evidence>
<keyword evidence="11" id="KW-1185">Reference proteome</keyword>
<evidence type="ECO:0000256" key="5">
    <source>
        <dbReference type="ARBA" id="ARBA00022989"/>
    </source>
</evidence>
<evidence type="ECO:0000256" key="4">
    <source>
        <dbReference type="ARBA" id="ARBA00022692"/>
    </source>
</evidence>
<keyword evidence="4 8" id="KW-0812">Transmembrane</keyword>
<feature type="chain" id="PRO_5004716227" description="Chloride channel CLIC-like protein 1" evidence="9">
    <location>
        <begin position="17"/>
        <end position="325"/>
    </location>
</feature>
<evidence type="ECO:0000256" key="8">
    <source>
        <dbReference type="SAM" id="Phobius"/>
    </source>
</evidence>
<name>V3Z5N5_LOTGI</name>
<feature type="signal peptide" evidence="9">
    <location>
        <begin position="1"/>
        <end position="16"/>
    </location>
</feature>
<proteinExistence type="inferred from homology"/>
<reference evidence="10 11" key="1">
    <citation type="journal article" date="2013" name="Nature">
        <title>Insights into bilaterian evolution from three spiralian genomes.</title>
        <authorList>
            <person name="Simakov O."/>
            <person name="Marletaz F."/>
            <person name="Cho S.J."/>
            <person name="Edsinger-Gonzales E."/>
            <person name="Havlak P."/>
            <person name="Hellsten U."/>
            <person name="Kuo D.H."/>
            <person name="Larsson T."/>
            <person name="Lv J."/>
            <person name="Arendt D."/>
            <person name="Savage R."/>
            <person name="Osoegawa K."/>
            <person name="de Jong P."/>
            <person name="Grimwood J."/>
            <person name="Chapman J.A."/>
            <person name="Shapiro H."/>
            <person name="Aerts A."/>
            <person name="Otillar R.P."/>
            <person name="Terry A.Y."/>
            <person name="Boore J.L."/>
            <person name="Grigoriev I.V."/>
            <person name="Lindberg D.R."/>
            <person name="Seaver E.C."/>
            <person name="Weisblat D.A."/>
            <person name="Putnam N.H."/>
            <person name="Rokhsar D.S."/>
        </authorList>
    </citation>
    <scope>NUCLEOTIDE SEQUENCE [LARGE SCALE GENOMIC DNA]</scope>
</reference>
<dbReference type="GO" id="GO:0005254">
    <property type="term" value="F:chloride channel activity"/>
    <property type="evidence" value="ECO:0007669"/>
    <property type="project" value="TreeGrafter"/>
</dbReference>
<gene>
    <name evidence="10" type="ORF">LOTGIDRAFT_167589</name>
</gene>
<dbReference type="PANTHER" id="PTHR34093">
    <property type="entry name" value="CHLORIDE CHANNEL CLIC-LIKE PROTEIN 1"/>
    <property type="match status" value="1"/>
</dbReference>
<evidence type="ECO:0000256" key="1">
    <source>
        <dbReference type="ARBA" id="ARBA00004141"/>
    </source>
</evidence>
<dbReference type="PANTHER" id="PTHR34093:SF1">
    <property type="entry name" value="CHLORIDE CHANNEL CLIC-LIKE PROTEIN 1"/>
    <property type="match status" value="1"/>
</dbReference>
<evidence type="ECO:0000256" key="3">
    <source>
        <dbReference type="ARBA" id="ARBA00015571"/>
    </source>
</evidence>
<comment type="subcellular location">
    <subcellularLocation>
        <location evidence="1">Membrane</location>
        <topology evidence="1">Multi-pass membrane protein</topology>
    </subcellularLocation>
</comment>
<protein>
    <recommendedName>
        <fullName evidence="3">Chloride channel CLIC-like protein 1</fullName>
    </recommendedName>
</protein>
<dbReference type="GO" id="GO:0005783">
    <property type="term" value="C:endoplasmic reticulum"/>
    <property type="evidence" value="ECO:0007669"/>
    <property type="project" value="TreeGrafter"/>
</dbReference>
<dbReference type="Proteomes" id="UP000030746">
    <property type="component" value="Unassembled WGS sequence"/>
</dbReference>
<dbReference type="GeneID" id="20240654"/>
<dbReference type="GO" id="GO:0016020">
    <property type="term" value="C:membrane"/>
    <property type="evidence" value="ECO:0007669"/>
    <property type="project" value="UniProtKB-SubCell"/>
</dbReference>
<evidence type="ECO:0000256" key="2">
    <source>
        <dbReference type="ARBA" id="ARBA00005944"/>
    </source>
</evidence>
<comment type="similarity">
    <text evidence="2">Belongs to the chloride channel MCLC family.</text>
</comment>